<reference evidence="3" key="1">
    <citation type="journal article" date="2019" name="Int. J. Syst. Evol. Microbiol.">
        <title>The Global Catalogue of Microorganisms (GCM) 10K type strain sequencing project: providing services to taxonomists for standard genome sequencing and annotation.</title>
        <authorList>
            <consortium name="The Broad Institute Genomics Platform"/>
            <consortium name="The Broad Institute Genome Sequencing Center for Infectious Disease"/>
            <person name="Wu L."/>
            <person name="Ma J."/>
        </authorList>
    </citation>
    <scope>NUCLEOTIDE SEQUENCE [LARGE SCALE GENOMIC DNA]</scope>
    <source>
        <strain evidence="3">JCM 18410</strain>
    </source>
</reference>
<keyword evidence="3" id="KW-1185">Reference proteome</keyword>
<gene>
    <name evidence="2" type="ORF">GCM10023336_41780</name>
</gene>
<evidence type="ECO:0000256" key="1">
    <source>
        <dbReference type="SAM" id="MobiDB-lite"/>
    </source>
</evidence>
<evidence type="ECO:0000313" key="3">
    <source>
        <dbReference type="Proteomes" id="UP001500124"/>
    </source>
</evidence>
<evidence type="ECO:0000313" key="2">
    <source>
        <dbReference type="EMBL" id="GAA5062947.1"/>
    </source>
</evidence>
<feature type="region of interest" description="Disordered" evidence="1">
    <location>
        <begin position="51"/>
        <end position="83"/>
    </location>
</feature>
<name>A0ABP9KPE5_9ACTN</name>
<accession>A0ABP9KPE5</accession>
<proteinExistence type="predicted"/>
<feature type="compositionally biased region" description="Low complexity" evidence="1">
    <location>
        <begin position="51"/>
        <end position="70"/>
    </location>
</feature>
<protein>
    <submittedName>
        <fullName evidence="2">Uncharacterized protein</fullName>
    </submittedName>
</protein>
<feature type="compositionally biased region" description="Basic and acidic residues" evidence="1">
    <location>
        <begin position="73"/>
        <end position="83"/>
    </location>
</feature>
<dbReference type="EMBL" id="BAABKC010000059">
    <property type="protein sequence ID" value="GAA5062947.1"/>
    <property type="molecule type" value="Genomic_DNA"/>
</dbReference>
<organism evidence="2 3">
    <name type="scientific">Streptomyces similanensis</name>
    <dbReference type="NCBI Taxonomy" id="1274988"/>
    <lineage>
        <taxon>Bacteria</taxon>
        <taxon>Bacillati</taxon>
        <taxon>Actinomycetota</taxon>
        <taxon>Actinomycetes</taxon>
        <taxon>Kitasatosporales</taxon>
        <taxon>Streptomycetaceae</taxon>
        <taxon>Streptomyces</taxon>
    </lineage>
</organism>
<sequence>MQVVSVVRSRTPRETLPVRPARAAVMSFCRAAAKPARAEVQLTAGGAAAAGVAPAAQGTSTPAPAPAAASIRARRDVREVIPR</sequence>
<comment type="caution">
    <text evidence="2">The sequence shown here is derived from an EMBL/GenBank/DDBJ whole genome shotgun (WGS) entry which is preliminary data.</text>
</comment>
<dbReference type="Proteomes" id="UP001500124">
    <property type="component" value="Unassembled WGS sequence"/>
</dbReference>